<dbReference type="Proteomes" id="UP000048908">
    <property type="component" value="Unassembled WGS sequence"/>
</dbReference>
<dbReference type="AlphaFoldDB" id="A0A0M6XVG4"/>
<keyword evidence="2" id="KW-0732">Signal</keyword>
<feature type="region of interest" description="Disordered" evidence="1">
    <location>
        <begin position="160"/>
        <end position="180"/>
    </location>
</feature>
<evidence type="ECO:0000313" key="4">
    <source>
        <dbReference type="Proteomes" id="UP000048908"/>
    </source>
</evidence>
<dbReference type="OrthoDB" id="10019058at2"/>
<proteinExistence type="predicted"/>
<feature type="signal peptide" evidence="2">
    <location>
        <begin position="1"/>
        <end position="23"/>
    </location>
</feature>
<reference evidence="3 4" key="1">
    <citation type="submission" date="2015-07" db="EMBL/GenBank/DDBJ databases">
        <authorList>
            <person name="Noorani M."/>
        </authorList>
    </citation>
    <scope>NUCLEOTIDE SEQUENCE [LARGE SCALE GENOMIC DNA]</scope>
    <source>
        <strain evidence="3 4">CECT 5088</strain>
    </source>
</reference>
<keyword evidence="4" id="KW-1185">Reference proteome</keyword>
<protein>
    <submittedName>
        <fullName evidence="3">Uncharacterized protein</fullName>
    </submittedName>
</protein>
<dbReference type="EMBL" id="CXPG01000023">
    <property type="protein sequence ID" value="CTQ34577.1"/>
    <property type="molecule type" value="Genomic_DNA"/>
</dbReference>
<name>A0A0M6XVG4_9RHOB</name>
<accession>A0A0M6XVG4</accession>
<gene>
    <name evidence="3" type="ORF">JAN5088_03373</name>
</gene>
<evidence type="ECO:0000256" key="1">
    <source>
        <dbReference type="SAM" id="MobiDB-lite"/>
    </source>
</evidence>
<dbReference type="RefSeq" id="WP_055683949.1">
    <property type="nucleotide sequence ID" value="NZ_CXPG01000023.1"/>
</dbReference>
<evidence type="ECO:0000313" key="3">
    <source>
        <dbReference type="EMBL" id="CTQ34577.1"/>
    </source>
</evidence>
<sequence>MLRILRHLGFGALAALCPTAPAAADVYDVDALNCGQLACAAVYQGEGVDHRQLVVEITSATGGLATPKFRWIYDSPPGAFGSVTLWIDAHLAQRVGGSAGVTLSETDFATLMYWGPVLVDGMEQAFNSPDTHHLGFYPTQAEWLATVAEAEAAIPQSIHDWDAANDPDDDGGTGTGGAQEHAVGGLVPVLNCVSHPSAPNCPGIDIDATPVPGRAAAAPLLAQVNRDRRIAVLSLTARPDAVASGPSCSETALMNRPTLEACKERCDDCEEMLESFNNFNATYLCGAGLLTAGLTLGPETFGVSSLGALLLEAAGAGGICGQAAVFATAAQRDMLNERCKERCELFWDADAEGGGTGGAD</sequence>
<organism evidence="3 4">
    <name type="scientific">Jannaschia rubra</name>
    <dbReference type="NCBI Taxonomy" id="282197"/>
    <lineage>
        <taxon>Bacteria</taxon>
        <taxon>Pseudomonadati</taxon>
        <taxon>Pseudomonadota</taxon>
        <taxon>Alphaproteobacteria</taxon>
        <taxon>Rhodobacterales</taxon>
        <taxon>Roseobacteraceae</taxon>
        <taxon>Jannaschia</taxon>
    </lineage>
</organism>
<dbReference type="STRING" id="282197.SAMN04488517_11269"/>
<evidence type="ECO:0000256" key="2">
    <source>
        <dbReference type="SAM" id="SignalP"/>
    </source>
</evidence>
<feature type="chain" id="PRO_5005807106" evidence="2">
    <location>
        <begin position="24"/>
        <end position="360"/>
    </location>
</feature>